<dbReference type="RefSeq" id="WP_008680428.1">
    <property type="nucleotide sequence ID" value="NZ_BAAACM010000002.1"/>
</dbReference>
<evidence type="ECO:0000313" key="4">
    <source>
        <dbReference type="EMBL" id="MDC4238625.1"/>
    </source>
</evidence>
<keyword evidence="5" id="KW-1185">Reference proteome</keyword>
<sequence length="324" mass="34995">MGLFSKSKKKNVALNDVTKEISDDFISNNINEKENTNENFKNEMVMLSDTSSSISNAIQDVNNSLSNLTTATLTQAEEINNVNNILANFNNHMEQLAYNVTNVQIAVLDTDQVADAGLNTFTDLDESLKSLQHAFTIVSSTVNSLVSKLESVNTITDSISQIASQTNLLSLNAAIEAARAGEAGRGFSVVAGEVRKLAENSKQSVESITKILDDIKSDILDTSKAMQAGNSAIDNQQKTLLSTKSSFTDIKSSIGDSIQEIDSCIENLTVASSEKDNVLSIIERVSTISQEHSALCEEIAANMDLQTTSLEKLDDTISSLNNQL</sequence>
<dbReference type="GeneID" id="93042512"/>
<dbReference type="Proteomes" id="UP001141183">
    <property type="component" value="Unassembled WGS sequence"/>
</dbReference>
<reference evidence="4" key="1">
    <citation type="submission" date="2022-05" db="EMBL/GenBank/DDBJ databases">
        <title>Draft genome sequence of Clostridium tertium strain CP3 isolated from Peru.</title>
        <authorList>
            <person name="Hurtado R."/>
            <person name="Lima L."/>
            <person name="Sousa T."/>
            <person name="Jaiswal A.K."/>
            <person name="Tiwari S."/>
            <person name="Maturrano L."/>
            <person name="Brenig B."/>
            <person name="Azevedo V."/>
        </authorList>
    </citation>
    <scope>NUCLEOTIDE SEQUENCE</scope>
    <source>
        <strain evidence="4">CP3</strain>
    </source>
</reference>
<evidence type="ECO:0000256" key="2">
    <source>
        <dbReference type="PROSITE-ProRule" id="PRU00284"/>
    </source>
</evidence>
<comment type="caution">
    <text evidence="4">The sequence shown here is derived from an EMBL/GenBank/DDBJ whole genome shotgun (WGS) entry which is preliminary data.</text>
</comment>
<gene>
    <name evidence="4" type="ORF">NE398_00355</name>
</gene>
<dbReference type="SMART" id="SM00283">
    <property type="entry name" value="MA"/>
    <property type="match status" value="1"/>
</dbReference>
<name>A0A9X4AYJ9_9CLOT</name>
<proteinExistence type="predicted"/>
<dbReference type="GO" id="GO:0016020">
    <property type="term" value="C:membrane"/>
    <property type="evidence" value="ECO:0007669"/>
    <property type="project" value="InterPro"/>
</dbReference>
<protein>
    <submittedName>
        <fullName evidence="4">Methyl-accepting chemotaxis protein</fullName>
    </submittedName>
</protein>
<dbReference type="InterPro" id="IPR004089">
    <property type="entry name" value="MCPsignal_dom"/>
</dbReference>
<dbReference type="AlphaFoldDB" id="A0A9X4AYJ9"/>
<dbReference type="Gene3D" id="1.10.287.950">
    <property type="entry name" value="Methyl-accepting chemotaxis protein"/>
    <property type="match status" value="1"/>
</dbReference>
<evidence type="ECO:0000313" key="5">
    <source>
        <dbReference type="Proteomes" id="UP001141183"/>
    </source>
</evidence>
<dbReference type="PANTHER" id="PTHR32089:SF112">
    <property type="entry name" value="LYSOZYME-LIKE PROTEIN-RELATED"/>
    <property type="match status" value="1"/>
</dbReference>
<dbReference type="GO" id="GO:0007165">
    <property type="term" value="P:signal transduction"/>
    <property type="evidence" value="ECO:0007669"/>
    <property type="project" value="UniProtKB-KW"/>
</dbReference>
<evidence type="ECO:0000259" key="3">
    <source>
        <dbReference type="PROSITE" id="PS50111"/>
    </source>
</evidence>
<dbReference type="Pfam" id="PF00015">
    <property type="entry name" value="MCPsignal"/>
    <property type="match status" value="1"/>
</dbReference>
<organism evidence="4 5">
    <name type="scientific">Clostridium tertium</name>
    <dbReference type="NCBI Taxonomy" id="1559"/>
    <lineage>
        <taxon>Bacteria</taxon>
        <taxon>Bacillati</taxon>
        <taxon>Bacillota</taxon>
        <taxon>Clostridia</taxon>
        <taxon>Eubacteriales</taxon>
        <taxon>Clostridiaceae</taxon>
        <taxon>Clostridium</taxon>
    </lineage>
</organism>
<keyword evidence="1 2" id="KW-0807">Transducer</keyword>
<dbReference type="PROSITE" id="PS50111">
    <property type="entry name" value="CHEMOTAXIS_TRANSDUC_2"/>
    <property type="match status" value="1"/>
</dbReference>
<evidence type="ECO:0000256" key="1">
    <source>
        <dbReference type="ARBA" id="ARBA00023224"/>
    </source>
</evidence>
<dbReference type="EMBL" id="JAMRYU010000001">
    <property type="protein sequence ID" value="MDC4238625.1"/>
    <property type="molecule type" value="Genomic_DNA"/>
</dbReference>
<dbReference type="PANTHER" id="PTHR32089">
    <property type="entry name" value="METHYL-ACCEPTING CHEMOTAXIS PROTEIN MCPB"/>
    <property type="match status" value="1"/>
</dbReference>
<dbReference type="SUPFAM" id="SSF58104">
    <property type="entry name" value="Methyl-accepting chemotaxis protein (MCP) signaling domain"/>
    <property type="match status" value="1"/>
</dbReference>
<feature type="domain" description="Methyl-accepting transducer" evidence="3">
    <location>
        <begin position="50"/>
        <end position="307"/>
    </location>
</feature>
<accession>A0A9X4AYJ9</accession>